<dbReference type="EMBL" id="JAGGJV010000006">
    <property type="protein sequence ID" value="MBP1860292.1"/>
    <property type="molecule type" value="Genomic_DNA"/>
</dbReference>
<feature type="region of interest" description="Disordered" evidence="1">
    <location>
        <begin position="25"/>
        <end position="56"/>
    </location>
</feature>
<keyword evidence="3" id="KW-1185">Reference proteome</keyword>
<evidence type="ECO:0000313" key="2">
    <source>
        <dbReference type="EMBL" id="MBP1860292.1"/>
    </source>
</evidence>
<organism evidence="2 3">
    <name type="scientific">Rhizobium herbae</name>
    <dbReference type="NCBI Taxonomy" id="508661"/>
    <lineage>
        <taxon>Bacteria</taxon>
        <taxon>Pseudomonadati</taxon>
        <taxon>Pseudomonadota</taxon>
        <taxon>Alphaproteobacteria</taxon>
        <taxon>Hyphomicrobiales</taxon>
        <taxon>Rhizobiaceae</taxon>
        <taxon>Rhizobium/Agrobacterium group</taxon>
        <taxon>Rhizobium</taxon>
    </lineage>
</organism>
<evidence type="ECO:0000256" key="1">
    <source>
        <dbReference type="SAM" id="MobiDB-lite"/>
    </source>
</evidence>
<proteinExistence type="predicted"/>
<comment type="caution">
    <text evidence="2">The sequence shown here is derived from an EMBL/GenBank/DDBJ whole genome shotgun (WGS) entry which is preliminary data.</text>
</comment>
<accession>A0ABS4EQR9</accession>
<feature type="compositionally biased region" description="Basic and acidic residues" evidence="1">
    <location>
        <begin position="44"/>
        <end position="56"/>
    </location>
</feature>
<name>A0ABS4EQR9_9HYPH</name>
<evidence type="ECO:0000313" key="3">
    <source>
        <dbReference type="Proteomes" id="UP000823786"/>
    </source>
</evidence>
<reference evidence="2 3" key="1">
    <citation type="submission" date="2021-03" db="EMBL/GenBank/DDBJ databases">
        <title>Genomic Encyclopedia of Type Strains, Phase IV (KMG-IV): sequencing the most valuable type-strain genomes for metagenomic binning, comparative biology and taxonomic classification.</title>
        <authorList>
            <person name="Goeker M."/>
        </authorList>
    </citation>
    <scope>NUCLEOTIDE SEQUENCE [LARGE SCALE GENOMIC DNA]</scope>
    <source>
        <strain evidence="2 3">DSM 26427</strain>
    </source>
</reference>
<gene>
    <name evidence="2" type="ORF">J2Z75_003813</name>
</gene>
<sequence length="141" mass="15762">MNMRRMGQASPTRYRDQFAAKRLMHSSADREEEGTVWTLSDNQKPQEDGEGLREHTQEACAGFVRSSVETWPMISADLMSDTNGLSRDQNVAAIADGLLFARIPDVAMAFEFAESCRLPGAFLFNNGSFFRALIFLTNLFG</sequence>
<protein>
    <submittedName>
        <fullName evidence="2">Uncharacterized protein</fullName>
    </submittedName>
</protein>
<dbReference type="RefSeq" id="WP_209854264.1">
    <property type="nucleotide sequence ID" value="NZ_JAGGJV010000006.1"/>
</dbReference>
<dbReference type="Proteomes" id="UP000823786">
    <property type="component" value="Unassembled WGS sequence"/>
</dbReference>